<feature type="repeat" description="ANK" evidence="11">
    <location>
        <begin position="335"/>
        <end position="367"/>
    </location>
</feature>
<dbReference type="AlphaFoldDB" id="A0A7S7L5S2"/>
<comment type="cofactor">
    <cofactor evidence="12">
        <name>Zn(2+)</name>
        <dbReference type="ChEBI" id="CHEBI:29105"/>
    </cofactor>
    <text evidence="12">Binds 1 zinc ion per subunit.</text>
</comment>
<dbReference type="Pfam" id="PF12796">
    <property type="entry name" value="Ank_2"/>
    <property type="match status" value="1"/>
</dbReference>
<dbReference type="InterPro" id="IPR050083">
    <property type="entry name" value="HtpX_protease"/>
</dbReference>
<name>A0A7S7L5S2_9BACI</name>
<feature type="repeat" description="ANK" evidence="11">
    <location>
        <begin position="368"/>
        <end position="400"/>
    </location>
</feature>
<keyword evidence="2" id="KW-1003">Cell membrane</keyword>
<evidence type="ECO:0000256" key="8">
    <source>
        <dbReference type="ARBA" id="ARBA00022989"/>
    </source>
</evidence>
<feature type="transmembrane region" description="Helical" evidence="13">
    <location>
        <begin position="15"/>
        <end position="47"/>
    </location>
</feature>
<evidence type="ECO:0000313" key="16">
    <source>
        <dbReference type="Proteomes" id="UP000180175"/>
    </source>
</evidence>
<feature type="domain" description="Peptidase M48" evidence="14">
    <location>
        <begin position="166"/>
        <end position="247"/>
    </location>
</feature>
<evidence type="ECO:0000256" key="9">
    <source>
        <dbReference type="ARBA" id="ARBA00023049"/>
    </source>
</evidence>
<dbReference type="PANTHER" id="PTHR43221:SF1">
    <property type="entry name" value="PROTEASE HTPX"/>
    <property type="match status" value="1"/>
</dbReference>
<dbReference type="GO" id="GO:0004222">
    <property type="term" value="F:metalloendopeptidase activity"/>
    <property type="evidence" value="ECO:0007669"/>
    <property type="project" value="InterPro"/>
</dbReference>
<sequence>MMNNEPFLVHKHENLLYGLCVITSIMVLIYLLLSVIGIFILIFFALISYFSHIISMSHIQINGVRLRETQFPELYKKVIEFSEKMELSKVPEVYVVESGGLLNAFATKVFGLFGKNMVVLYSDFIDISIDSGGNEIDYVIAHELAHIKRNHIVKSLLVFPAIWIPFIGGSYLRMAEYTCDRMAAYYIGQPETAINGLLILAAGRRLYKSVNLEQYMQQYNDKKGIFVTLTELLSTHPPIPKRIQEIELLMFDKPTVLLKNRTKQVIAIVFILFFILPALTVGLFVAGFKAIEGLDFFDQLFFEYTPLMDATIEGNIVEVEELLLNGADPNELNEYGESALLLAVVYENPEVVQILIEYGADPNIQDEYGWTPLMSAVMYEDLEVGKLLLVAGADPFLADEDGMSAIDHAEDIGDSEFVELLKQYR</sequence>
<keyword evidence="6 12" id="KW-0378">Hydrolase</keyword>
<keyword evidence="11" id="KW-0040">ANK repeat</keyword>
<keyword evidence="7 12" id="KW-0862">Zinc</keyword>
<feature type="transmembrane region" description="Helical" evidence="13">
    <location>
        <begin position="265"/>
        <end position="288"/>
    </location>
</feature>
<keyword evidence="8 13" id="KW-1133">Transmembrane helix</keyword>
<evidence type="ECO:0000256" key="2">
    <source>
        <dbReference type="ARBA" id="ARBA00022475"/>
    </source>
</evidence>
<dbReference type="GO" id="GO:0006508">
    <property type="term" value="P:proteolysis"/>
    <property type="evidence" value="ECO:0007669"/>
    <property type="project" value="UniProtKB-KW"/>
</dbReference>
<dbReference type="Proteomes" id="UP000180175">
    <property type="component" value="Chromosome"/>
</dbReference>
<dbReference type="RefSeq" id="WP_083388819.1">
    <property type="nucleotide sequence ID" value="NZ_CP063356.2"/>
</dbReference>
<dbReference type="EMBL" id="CP063356">
    <property type="protein sequence ID" value="QOY34914.1"/>
    <property type="molecule type" value="Genomic_DNA"/>
</dbReference>
<keyword evidence="16" id="KW-1185">Reference proteome</keyword>
<keyword evidence="3 12" id="KW-0645">Protease</keyword>
<dbReference type="GO" id="GO:0046872">
    <property type="term" value="F:metal ion binding"/>
    <property type="evidence" value="ECO:0007669"/>
    <property type="project" value="UniProtKB-KW"/>
</dbReference>
<dbReference type="Gene3D" id="3.30.2010.10">
    <property type="entry name" value="Metalloproteases ('zincins'), catalytic domain"/>
    <property type="match status" value="1"/>
</dbReference>
<accession>A0A7S7L5S2</accession>
<evidence type="ECO:0000256" key="10">
    <source>
        <dbReference type="ARBA" id="ARBA00023136"/>
    </source>
</evidence>
<gene>
    <name evidence="15" type="ORF">AWH56_019675</name>
</gene>
<evidence type="ECO:0000313" key="15">
    <source>
        <dbReference type="EMBL" id="QOY34914.1"/>
    </source>
</evidence>
<dbReference type="PANTHER" id="PTHR43221">
    <property type="entry name" value="PROTEASE HTPX"/>
    <property type="match status" value="1"/>
</dbReference>
<feature type="transmembrane region" description="Helical" evidence="13">
    <location>
        <begin position="152"/>
        <end position="171"/>
    </location>
</feature>
<keyword evidence="5" id="KW-0479">Metal-binding</keyword>
<dbReference type="SUPFAM" id="SSF48403">
    <property type="entry name" value="Ankyrin repeat"/>
    <property type="match status" value="1"/>
</dbReference>
<dbReference type="KEGG" id="aia:AWH56_019675"/>
<evidence type="ECO:0000259" key="14">
    <source>
        <dbReference type="Pfam" id="PF01435"/>
    </source>
</evidence>
<dbReference type="InterPro" id="IPR002110">
    <property type="entry name" value="Ankyrin_rpt"/>
</dbReference>
<proteinExistence type="inferred from homology"/>
<evidence type="ECO:0000256" key="6">
    <source>
        <dbReference type="ARBA" id="ARBA00022801"/>
    </source>
</evidence>
<dbReference type="PROSITE" id="PS50088">
    <property type="entry name" value="ANK_REPEAT"/>
    <property type="match status" value="3"/>
</dbReference>
<organism evidence="15 16">
    <name type="scientific">Anaerobacillus isosaccharinicus</name>
    <dbReference type="NCBI Taxonomy" id="1532552"/>
    <lineage>
        <taxon>Bacteria</taxon>
        <taxon>Bacillati</taxon>
        <taxon>Bacillota</taxon>
        <taxon>Bacilli</taxon>
        <taxon>Bacillales</taxon>
        <taxon>Bacillaceae</taxon>
        <taxon>Anaerobacillus</taxon>
    </lineage>
</organism>
<evidence type="ECO:0000256" key="1">
    <source>
        <dbReference type="ARBA" id="ARBA00004651"/>
    </source>
</evidence>
<comment type="similarity">
    <text evidence="12">Belongs to the peptidase M48 family.</text>
</comment>
<reference evidence="15 16" key="2">
    <citation type="journal article" date="2019" name="Int. J. Syst. Evol. Microbiol.">
        <title>Anaerobacillus isosaccharinicus sp. nov., an alkaliphilic bacterium which degrades isosaccharinic acid.</title>
        <authorList>
            <person name="Bassil N.M."/>
            <person name="Lloyd J.R."/>
        </authorList>
    </citation>
    <scope>NUCLEOTIDE SEQUENCE [LARGE SCALE GENOMIC DNA]</scope>
    <source>
        <strain evidence="15 16">NB2006</strain>
    </source>
</reference>
<keyword evidence="4 13" id="KW-0812">Transmembrane</keyword>
<dbReference type="InterPro" id="IPR001915">
    <property type="entry name" value="Peptidase_M48"/>
</dbReference>
<dbReference type="Pfam" id="PF01435">
    <property type="entry name" value="Peptidase_M48"/>
    <property type="match status" value="2"/>
</dbReference>
<evidence type="ECO:0000256" key="3">
    <source>
        <dbReference type="ARBA" id="ARBA00022670"/>
    </source>
</evidence>
<evidence type="ECO:0000256" key="4">
    <source>
        <dbReference type="ARBA" id="ARBA00022692"/>
    </source>
</evidence>
<protein>
    <submittedName>
        <fullName evidence="15">M48 family metallopeptidase</fullName>
    </submittedName>
</protein>
<evidence type="ECO:0000256" key="13">
    <source>
        <dbReference type="SAM" id="Phobius"/>
    </source>
</evidence>
<feature type="transmembrane region" description="Helical" evidence="13">
    <location>
        <begin position="183"/>
        <end position="202"/>
    </location>
</feature>
<dbReference type="SMART" id="SM00248">
    <property type="entry name" value="ANK"/>
    <property type="match status" value="3"/>
</dbReference>
<feature type="domain" description="Peptidase M48" evidence="14">
    <location>
        <begin position="70"/>
        <end position="158"/>
    </location>
</feature>
<comment type="subcellular location">
    <subcellularLocation>
        <location evidence="1">Cell membrane</location>
        <topology evidence="1">Multi-pass membrane protein</topology>
    </subcellularLocation>
</comment>
<keyword evidence="10 13" id="KW-0472">Membrane</keyword>
<dbReference type="InterPro" id="IPR036770">
    <property type="entry name" value="Ankyrin_rpt-contain_sf"/>
</dbReference>
<evidence type="ECO:0000256" key="12">
    <source>
        <dbReference type="RuleBase" id="RU003983"/>
    </source>
</evidence>
<evidence type="ECO:0000256" key="7">
    <source>
        <dbReference type="ARBA" id="ARBA00022833"/>
    </source>
</evidence>
<evidence type="ECO:0000256" key="5">
    <source>
        <dbReference type="ARBA" id="ARBA00022723"/>
    </source>
</evidence>
<dbReference type="CDD" id="cd07325">
    <property type="entry name" value="M48_Ste24p_like"/>
    <property type="match status" value="1"/>
</dbReference>
<feature type="repeat" description="ANK" evidence="11">
    <location>
        <begin position="302"/>
        <end position="334"/>
    </location>
</feature>
<reference evidence="15 16" key="1">
    <citation type="journal article" date="2017" name="Genome Announc.">
        <title>Draft Genome Sequences of Four Alkaliphilic Bacteria Belonging to the Anaerobacillus Genus.</title>
        <authorList>
            <person name="Bassil N.M."/>
            <person name="Lloyd J.R."/>
        </authorList>
    </citation>
    <scope>NUCLEOTIDE SEQUENCE [LARGE SCALE GENOMIC DNA]</scope>
    <source>
        <strain evidence="15 16">NB2006</strain>
    </source>
</reference>
<keyword evidence="9 12" id="KW-0482">Metalloprotease</keyword>
<dbReference type="PROSITE" id="PS50297">
    <property type="entry name" value="ANK_REP_REGION"/>
    <property type="match status" value="2"/>
</dbReference>
<dbReference type="Gene3D" id="1.25.40.20">
    <property type="entry name" value="Ankyrin repeat-containing domain"/>
    <property type="match status" value="1"/>
</dbReference>
<dbReference type="GO" id="GO:0005886">
    <property type="term" value="C:plasma membrane"/>
    <property type="evidence" value="ECO:0007669"/>
    <property type="project" value="UniProtKB-SubCell"/>
</dbReference>
<evidence type="ECO:0000256" key="11">
    <source>
        <dbReference type="PROSITE-ProRule" id="PRU00023"/>
    </source>
</evidence>